<accession>A0A074WMI0</accession>
<keyword evidence="3 4" id="KW-0949">S-adenosyl-L-methionine</keyword>
<keyword evidence="1 4" id="KW-0489">Methyltransferase</keyword>
<dbReference type="OrthoDB" id="5954793at2759"/>
<dbReference type="PANTHER" id="PTHR21008:SF1">
    <property type="entry name" value="25S RRNA (ADENINE(2142)-N(1))-METHYLTRANSFERASE"/>
    <property type="match status" value="1"/>
</dbReference>
<sequence>MVNAKKKQKPMSLSQGRPPAVRKPKASLSSKATRNLIQSHHRLHKALADATRQGDEQTAAAIRQQIEEKGGLKSYQQASIQGQSGDRGGDTSKILLDWLPKDLPKGRTIRMLEVGALSVNNACSKSDFFDVTRIDLNSQAPGIEQQDFMERPIPETNADKFDIISLSLVLNYVPEAPGRGAMLRRTCQFLRALPVLGFGESETAAEYFPSLFLVLPAPCVINSRYLDETLLNQIMVTLGYVMVKKKLSTKLIYFLWRHQGKGSEKRHRFRKDEVAPGRTRNNFCIILE</sequence>
<feature type="binding site" evidence="4">
    <location>
        <position position="135"/>
    </location>
    <ligand>
        <name>S-adenosyl-L-methionine</name>
        <dbReference type="ChEBI" id="CHEBI:59789"/>
    </ligand>
</feature>
<dbReference type="AlphaFoldDB" id="A0A074WMI0"/>
<evidence type="ECO:0000256" key="2">
    <source>
        <dbReference type="ARBA" id="ARBA00022679"/>
    </source>
</evidence>
<evidence type="ECO:0000256" key="1">
    <source>
        <dbReference type="ARBA" id="ARBA00022603"/>
    </source>
</evidence>
<comment type="similarity">
    <text evidence="4">Belongs to the BMT2 family.</text>
</comment>
<comment type="function">
    <text evidence="4">S-adenosyl-L-methionine-dependent methyltransferase that specifically methylates the N(1) position of an adenine present in helix 65 in 25S rRNA.</text>
</comment>
<dbReference type="STRING" id="1043004.A0A074WMI0"/>
<dbReference type="GO" id="GO:0005730">
    <property type="term" value="C:nucleolus"/>
    <property type="evidence" value="ECO:0007669"/>
    <property type="project" value="UniProtKB-SubCell"/>
</dbReference>
<dbReference type="GeneID" id="25413938"/>
<organism evidence="6 7">
    <name type="scientific">Aureobasidium namibiae CBS 147.97</name>
    <dbReference type="NCBI Taxonomy" id="1043004"/>
    <lineage>
        <taxon>Eukaryota</taxon>
        <taxon>Fungi</taxon>
        <taxon>Dikarya</taxon>
        <taxon>Ascomycota</taxon>
        <taxon>Pezizomycotina</taxon>
        <taxon>Dothideomycetes</taxon>
        <taxon>Dothideomycetidae</taxon>
        <taxon>Dothideales</taxon>
        <taxon>Saccotheciaceae</taxon>
        <taxon>Aureobasidium</taxon>
    </lineage>
</organism>
<dbReference type="HAMAP" id="MF_03044">
    <property type="entry name" value="BMT2"/>
    <property type="match status" value="1"/>
</dbReference>
<feature type="binding site" evidence="4">
    <location>
        <position position="115"/>
    </location>
    <ligand>
        <name>S-adenosyl-L-methionine</name>
        <dbReference type="ChEBI" id="CHEBI:59789"/>
    </ligand>
</feature>
<gene>
    <name evidence="6" type="ORF">M436DRAFT_65791</name>
</gene>
<dbReference type="EC" id="2.1.1.-" evidence="4"/>
<keyword evidence="7" id="KW-1185">Reference proteome</keyword>
<feature type="region of interest" description="Disordered" evidence="5">
    <location>
        <begin position="1"/>
        <end position="33"/>
    </location>
</feature>
<dbReference type="RefSeq" id="XP_013425233.1">
    <property type="nucleotide sequence ID" value="XM_013569779.1"/>
</dbReference>
<keyword evidence="2 4" id="KW-0808">Transferase</keyword>
<name>A0A074WMI0_9PEZI</name>
<dbReference type="Pfam" id="PF11968">
    <property type="entry name" value="Bmt2"/>
    <property type="match status" value="1"/>
</dbReference>
<keyword evidence="4" id="KW-0539">Nucleus</keyword>
<evidence type="ECO:0000313" key="6">
    <source>
        <dbReference type="EMBL" id="KEQ70977.1"/>
    </source>
</evidence>
<comment type="subcellular location">
    <subcellularLocation>
        <location evidence="4">Nucleus</location>
        <location evidence="4">Nucleolus</location>
    </subcellularLocation>
</comment>
<evidence type="ECO:0000256" key="4">
    <source>
        <dbReference type="HAMAP-Rule" id="MF_03044"/>
    </source>
</evidence>
<dbReference type="Proteomes" id="UP000027730">
    <property type="component" value="Unassembled WGS sequence"/>
</dbReference>
<proteinExistence type="inferred from homology"/>
<evidence type="ECO:0000256" key="3">
    <source>
        <dbReference type="ARBA" id="ARBA00022691"/>
    </source>
</evidence>
<dbReference type="EMBL" id="KL584715">
    <property type="protein sequence ID" value="KEQ70977.1"/>
    <property type="molecule type" value="Genomic_DNA"/>
</dbReference>
<dbReference type="GO" id="GO:0016433">
    <property type="term" value="F:rRNA (adenine) methyltransferase activity"/>
    <property type="evidence" value="ECO:0007669"/>
    <property type="project" value="UniProtKB-UniRule"/>
</dbReference>
<dbReference type="HOGENOM" id="CLU_041583_1_0_1"/>
<dbReference type="PANTHER" id="PTHR21008">
    <property type="entry name" value="S-ADENOSYLMETHIONINE SENSOR UPSTREAM OF MTORC1-RELATED"/>
    <property type="match status" value="1"/>
</dbReference>
<reference evidence="6 7" key="1">
    <citation type="journal article" date="2014" name="BMC Genomics">
        <title>Genome sequencing of four Aureobasidium pullulans varieties: biotechnological potential, stress tolerance, and description of new species.</title>
        <authorList>
            <person name="Gostin Ar C."/>
            <person name="Ohm R.A."/>
            <person name="Kogej T."/>
            <person name="Sonjak S."/>
            <person name="Turk M."/>
            <person name="Zajc J."/>
            <person name="Zalar P."/>
            <person name="Grube M."/>
            <person name="Sun H."/>
            <person name="Han J."/>
            <person name="Sharma A."/>
            <person name="Chiniquy J."/>
            <person name="Ngan C.Y."/>
            <person name="Lipzen A."/>
            <person name="Barry K."/>
            <person name="Grigoriev I.V."/>
            <person name="Gunde-Cimerman N."/>
        </authorList>
    </citation>
    <scope>NUCLEOTIDE SEQUENCE [LARGE SCALE GENOMIC DNA]</scope>
    <source>
        <strain evidence="6 7">CBS 147.97</strain>
    </source>
</reference>
<evidence type="ECO:0000256" key="5">
    <source>
        <dbReference type="SAM" id="MobiDB-lite"/>
    </source>
</evidence>
<protein>
    <recommendedName>
        <fullName evidence="4">25S rRNA adenine-N(1) methyltransferase</fullName>
        <ecNumber evidence="4">2.1.1.-</ecNumber>
    </recommendedName>
</protein>
<dbReference type="InterPro" id="IPR021867">
    <property type="entry name" value="Bmt2/SAMTOR"/>
</dbReference>
<evidence type="ECO:0000313" key="7">
    <source>
        <dbReference type="Proteomes" id="UP000027730"/>
    </source>
</evidence>